<protein>
    <submittedName>
        <fullName evidence="3">Uncharacterized protein</fullName>
    </submittedName>
</protein>
<evidence type="ECO:0000256" key="1">
    <source>
        <dbReference type="SAM" id="MobiDB-lite"/>
    </source>
</evidence>
<proteinExistence type="predicted"/>
<keyword evidence="2" id="KW-1133">Transmembrane helix</keyword>
<comment type="caution">
    <text evidence="3">The sequence shown here is derived from an EMBL/GenBank/DDBJ whole genome shotgun (WGS) entry which is preliminary data.</text>
</comment>
<gene>
    <name evidence="3" type="ORF">LX32DRAFT_121208</name>
</gene>
<reference evidence="3" key="1">
    <citation type="submission" date="2021-06" db="EMBL/GenBank/DDBJ databases">
        <title>Comparative genomics, transcriptomics and evolutionary studies reveal genomic signatures of adaptation to plant cell wall in hemibiotrophic fungi.</title>
        <authorList>
            <consortium name="DOE Joint Genome Institute"/>
            <person name="Baroncelli R."/>
            <person name="Diaz J.F."/>
            <person name="Benocci T."/>
            <person name="Peng M."/>
            <person name="Battaglia E."/>
            <person name="Haridas S."/>
            <person name="Andreopoulos W."/>
            <person name="Labutti K."/>
            <person name="Pangilinan J."/>
            <person name="Floch G.L."/>
            <person name="Makela M.R."/>
            <person name="Henrissat B."/>
            <person name="Grigoriev I.V."/>
            <person name="Crouch J.A."/>
            <person name="De Vries R.P."/>
            <person name="Sukno S.A."/>
            <person name="Thon M.R."/>
        </authorList>
    </citation>
    <scope>NUCLEOTIDE SEQUENCE</scope>
    <source>
        <strain evidence="3">MAFF235873</strain>
    </source>
</reference>
<feature type="transmembrane region" description="Helical" evidence="2">
    <location>
        <begin position="83"/>
        <end position="105"/>
    </location>
</feature>
<dbReference type="AlphaFoldDB" id="A0AAD9LVS0"/>
<feature type="region of interest" description="Disordered" evidence="1">
    <location>
        <begin position="1"/>
        <end position="29"/>
    </location>
</feature>
<dbReference type="EMBL" id="MU842979">
    <property type="protein sequence ID" value="KAK2023996.1"/>
    <property type="molecule type" value="Genomic_DNA"/>
</dbReference>
<evidence type="ECO:0000313" key="3">
    <source>
        <dbReference type="EMBL" id="KAK2023996.1"/>
    </source>
</evidence>
<keyword evidence="2" id="KW-0472">Membrane</keyword>
<keyword evidence="2" id="KW-0812">Transmembrane</keyword>
<dbReference type="Proteomes" id="UP001232148">
    <property type="component" value="Unassembled WGS sequence"/>
</dbReference>
<keyword evidence="4" id="KW-1185">Reference proteome</keyword>
<feature type="compositionally biased region" description="Polar residues" evidence="1">
    <location>
        <begin position="1"/>
        <end position="13"/>
    </location>
</feature>
<evidence type="ECO:0000313" key="4">
    <source>
        <dbReference type="Proteomes" id="UP001232148"/>
    </source>
</evidence>
<evidence type="ECO:0000256" key="2">
    <source>
        <dbReference type="SAM" id="Phobius"/>
    </source>
</evidence>
<accession>A0AAD9LVS0</accession>
<name>A0AAD9LVS0_9PEZI</name>
<sequence length="127" mass="14310">MDQSLRARTQVGEQSKRRRARGRNERERERERVCVCVCVCPTGAVRPADVGICVLPIPSFMCGCKQASLQVWMDIRMDTHARYVCMYVLYVCMCVCYGIIAVPSYGTGEWASSMRGFRAGAIYPISL</sequence>
<organism evidence="3 4">
    <name type="scientific">Colletotrichum zoysiae</name>
    <dbReference type="NCBI Taxonomy" id="1216348"/>
    <lineage>
        <taxon>Eukaryota</taxon>
        <taxon>Fungi</taxon>
        <taxon>Dikarya</taxon>
        <taxon>Ascomycota</taxon>
        <taxon>Pezizomycotina</taxon>
        <taxon>Sordariomycetes</taxon>
        <taxon>Hypocreomycetidae</taxon>
        <taxon>Glomerellales</taxon>
        <taxon>Glomerellaceae</taxon>
        <taxon>Colletotrichum</taxon>
        <taxon>Colletotrichum graminicola species complex</taxon>
    </lineage>
</organism>